<proteinExistence type="predicted"/>
<reference evidence="1 2" key="1">
    <citation type="submission" date="2015-08" db="EMBL/GenBank/DDBJ databases">
        <title>Next Generation Sequencing and Analysis of the Genome of Puccinia sorghi L Schw, the Causal Agent of Maize Common Rust.</title>
        <authorList>
            <person name="Rochi L."/>
            <person name="Burguener G."/>
            <person name="Darino M."/>
            <person name="Turjanski A."/>
            <person name="Kreff E."/>
            <person name="Dieguez M.J."/>
            <person name="Sacco F."/>
        </authorList>
    </citation>
    <scope>NUCLEOTIDE SEQUENCE [LARGE SCALE GENOMIC DNA]</scope>
    <source>
        <strain evidence="1 2">RO10H11247</strain>
    </source>
</reference>
<comment type="caution">
    <text evidence="1">The sequence shown here is derived from an EMBL/GenBank/DDBJ whole genome shotgun (WGS) entry which is preliminary data.</text>
</comment>
<sequence length="331" mass="38556">MIFLHTFVYSPVSNLLQKNQPQIPPLGLFHDFDWCWYDLYLQNFLRTNQYQEQPCLILKVRKKIAELKLKFKSKTSHTFEIFFFSVEVKVQAHSHQDLCRTCPRGLLFCVTMPRTAPSGSFGPVKKSKLLQGQEFDPKILLILLFHFVIVILMSQLHELSIHMCWENEYTFQKHLKTSSPLTNTLPHPLCRDQSTIPKIQNNLLKFRNTPLVKLCKKWAAIGLTSTMDLLHALVTLVKETMRDIYLILPDIKMCQAICIVESQTPPNGNTQRCCFAEWRNEVQTLPFFQPLCYCQSEKYEFVFAMSVDRWFGTSISVKISNGKVISYSKNF</sequence>
<dbReference type="Proteomes" id="UP000037035">
    <property type="component" value="Unassembled WGS sequence"/>
</dbReference>
<organism evidence="1 2">
    <name type="scientific">Puccinia sorghi</name>
    <dbReference type="NCBI Taxonomy" id="27349"/>
    <lineage>
        <taxon>Eukaryota</taxon>
        <taxon>Fungi</taxon>
        <taxon>Dikarya</taxon>
        <taxon>Basidiomycota</taxon>
        <taxon>Pucciniomycotina</taxon>
        <taxon>Pucciniomycetes</taxon>
        <taxon>Pucciniales</taxon>
        <taxon>Pucciniaceae</taxon>
        <taxon>Puccinia</taxon>
    </lineage>
</organism>
<dbReference type="VEuPathDB" id="FungiDB:VP01_3062g4"/>
<accession>A0A0L6V1M8</accession>
<dbReference type="EMBL" id="LAVV01008016">
    <property type="protein sequence ID" value="KNZ54050.1"/>
    <property type="molecule type" value="Genomic_DNA"/>
</dbReference>
<protein>
    <submittedName>
        <fullName evidence="1">Uncharacterized protein</fullName>
    </submittedName>
</protein>
<evidence type="ECO:0000313" key="1">
    <source>
        <dbReference type="EMBL" id="KNZ54050.1"/>
    </source>
</evidence>
<evidence type="ECO:0000313" key="2">
    <source>
        <dbReference type="Proteomes" id="UP000037035"/>
    </source>
</evidence>
<gene>
    <name evidence="1" type="ORF">VP01_3062g4</name>
</gene>
<name>A0A0L6V1M8_9BASI</name>
<dbReference type="AlphaFoldDB" id="A0A0L6V1M8"/>
<keyword evidence="2" id="KW-1185">Reference proteome</keyword>